<feature type="region of interest" description="Disordered" evidence="1">
    <location>
        <begin position="100"/>
        <end position="124"/>
    </location>
</feature>
<dbReference type="AlphaFoldDB" id="A0A5J4WL95"/>
<feature type="compositionally biased region" description="Polar residues" evidence="1">
    <location>
        <begin position="100"/>
        <end position="114"/>
    </location>
</feature>
<evidence type="ECO:0000313" key="3">
    <source>
        <dbReference type="Proteomes" id="UP000324800"/>
    </source>
</evidence>
<feature type="compositionally biased region" description="Low complexity" evidence="1">
    <location>
        <begin position="115"/>
        <end position="124"/>
    </location>
</feature>
<name>A0A5J4WL95_9EUKA</name>
<feature type="region of interest" description="Disordered" evidence="1">
    <location>
        <begin position="179"/>
        <end position="205"/>
    </location>
</feature>
<evidence type="ECO:0000256" key="1">
    <source>
        <dbReference type="SAM" id="MobiDB-lite"/>
    </source>
</evidence>
<comment type="caution">
    <text evidence="2">The sequence shown here is derived from an EMBL/GenBank/DDBJ whole genome shotgun (WGS) entry which is preliminary data.</text>
</comment>
<dbReference type="Proteomes" id="UP000324800">
    <property type="component" value="Unassembled WGS sequence"/>
</dbReference>
<sequence length="205" mass="23024">MAPELLYKVKRVMELKKGGFGGREMTIKQWVRNEMVKNELLSTNHALRIIAGDAHMRWGVAIAPKDAKDVLETSGSATLLYENKSKKKVEKVLKHSKLIANQENTGTTTAGKSETSQQSQQQVQAVQQTQQRQKFTCFRSNGYYMCWSNRSFQQLLTFVNQEAEAVGTNDEHVKVSETELGQEPRVSLAATTVSREERGKRACGS</sequence>
<accession>A0A5J4WL95</accession>
<evidence type="ECO:0000313" key="2">
    <source>
        <dbReference type="EMBL" id="KAA6395145.1"/>
    </source>
</evidence>
<protein>
    <submittedName>
        <fullName evidence="2">Uncharacterized protein</fullName>
    </submittedName>
</protein>
<organism evidence="2 3">
    <name type="scientific">Streblomastix strix</name>
    <dbReference type="NCBI Taxonomy" id="222440"/>
    <lineage>
        <taxon>Eukaryota</taxon>
        <taxon>Metamonada</taxon>
        <taxon>Preaxostyla</taxon>
        <taxon>Oxymonadida</taxon>
        <taxon>Streblomastigidae</taxon>
        <taxon>Streblomastix</taxon>
    </lineage>
</organism>
<reference evidence="2 3" key="1">
    <citation type="submission" date="2019-03" db="EMBL/GenBank/DDBJ databases">
        <title>Single cell metagenomics reveals metabolic interactions within the superorganism composed of flagellate Streblomastix strix and complex community of Bacteroidetes bacteria on its surface.</title>
        <authorList>
            <person name="Treitli S.C."/>
            <person name="Kolisko M."/>
            <person name="Husnik F."/>
            <person name="Keeling P."/>
            <person name="Hampl V."/>
        </authorList>
    </citation>
    <scope>NUCLEOTIDE SEQUENCE [LARGE SCALE GENOMIC DNA]</scope>
    <source>
        <strain evidence="2">ST1C</strain>
    </source>
</reference>
<gene>
    <name evidence="2" type="ORF">EZS28_009326</name>
</gene>
<proteinExistence type="predicted"/>
<feature type="compositionally biased region" description="Basic and acidic residues" evidence="1">
    <location>
        <begin position="194"/>
        <end position="205"/>
    </location>
</feature>
<dbReference type="EMBL" id="SNRW01001759">
    <property type="protein sequence ID" value="KAA6395145.1"/>
    <property type="molecule type" value="Genomic_DNA"/>
</dbReference>